<dbReference type="GO" id="GO:0008713">
    <property type="term" value="F:ADP-heptose-lipopolysaccharide heptosyltransferase activity"/>
    <property type="evidence" value="ECO:0007669"/>
    <property type="project" value="TreeGrafter"/>
</dbReference>
<dbReference type="GO" id="GO:0005829">
    <property type="term" value="C:cytosol"/>
    <property type="evidence" value="ECO:0007669"/>
    <property type="project" value="TreeGrafter"/>
</dbReference>
<dbReference type="EMBL" id="CADCUG010000117">
    <property type="protein sequence ID" value="CAA9345785.1"/>
    <property type="molecule type" value="Genomic_DNA"/>
</dbReference>
<feature type="compositionally biased region" description="Polar residues" evidence="3">
    <location>
        <begin position="119"/>
        <end position="128"/>
    </location>
</feature>
<organism evidence="4">
    <name type="scientific">uncultured Nocardioidaceae bacterium</name>
    <dbReference type="NCBI Taxonomy" id="253824"/>
    <lineage>
        <taxon>Bacteria</taxon>
        <taxon>Bacillati</taxon>
        <taxon>Actinomycetota</taxon>
        <taxon>Actinomycetes</taxon>
        <taxon>Propionibacteriales</taxon>
        <taxon>Nocardioidaceae</taxon>
        <taxon>environmental samples</taxon>
    </lineage>
</organism>
<dbReference type="Pfam" id="PF01075">
    <property type="entry name" value="Glyco_transf_9"/>
    <property type="match status" value="1"/>
</dbReference>
<gene>
    <name evidence="4" type="ORF">AVDCRST_MAG29-1866</name>
</gene>
<evidence type="ECO:0000313" key="4">
    <source>
        <dbReference type="EMBL" id="CAA9345785.1"/>
    </source>
</evidence>
<name>A0A6J4LYT4_9ACTN</name>
<accession>A0A6J4LYT4</accession>
<dbReference type="CDD" id="cd03789">
    <property type="entry name" value="GT9_LPS_heptosyltransferase"/>
    <property type="match status" value="1"/>
</dbReference>
<dbReference type="Gene3D" id="3.40.50.2000">
    <property type="entry name" value="Glycogen Phosphorylase B"/>
    <property type="match status" value="2"/>
</dbReference>
<feature type="region of interest" description="Disordered" evidence="3">
    <location>
        <begin position="116"/>
        <end position="138"/>
    </location>
</feature>
<reference evidence="4" key="1">
    <citation type="submission" date="2020-02" db="EMBL/GenBank/DDBJ databases">
        <authorList>
            <person name="Meier V. D."/>
        </authorList>
    </citation>
    <scope>NUCLEOTIDE SEQUENCE</scope>
    <source>
        <strain evidence="4">AVDCRST_MAG29</strain>
    </source>
</reference>
<proteinExistence type="predicted"/>
<dbReference type="InterPro" id="IPR002201">
    <property type="entry name" value="Glyco_trans_9"/>
</dbReference>
<keyword evidence="1" id="KW-0328">Glycosyltransferase</keyword>
<dbReference type="PANTHER" id="PTHR30160">
    <property type="entry name" value="TETRAACYLDISACCHARIDE 4'-KINASE-RELATED"/>
    <property type="match status" value="1"/>
</dbReference>
<protein>
    <submittedName>
        <fullName evidence="4">ADP-heptose--lipooligosaccharide heptosyltransferase II</fullName>
    </submittedName>
</protein>
<keyword evidence="2 4" id="KW-0808">Transferase</keyword>
<sequence>MAAPATEPGGPRVLVLRQLGLGDLLASVPALRGLRTALPGHVVSLACPAPIGALLREADVVDDVVATGELRPVPWQGPPPHVGIDLHGNGPASRRLMEALRPQRLVGFWSPQLAAWESSPRSGTNGRSGTPRRRYPRGPLWRDHEHESHRWCRLLATELGAVCDPDDRRLPAPQTPPPARDVVVVHVGAASGARRWPADRFAHVTRELASEHRVVVTGSADERRIADRVASAAELPDADVLAGRTTLDELAALVSAARLVICGDTGVAHLASAYGRPSVLLFGPTPPARWGPPPGGPHTVLWHRSDGGDPHAEEPDPALLRITVPEVLDAVAERLRGD</sequence>
<evidence type="ECO:0000256" key="3">
    <source>
        <dbReference type="SAM" id="MobiDB-lite"/>
    </source>
</evidence>
<dbReference type="GO" id="GO:0009244">
    <property type="term" value="P:lipopolysaccharide core region biosynthetic process"/>
    <property type="evidence" value="ECO:0007669"/>
    <property type="project" value="TreeGrafter"/>
</dbReference>
<evidence type="ECO:0000256" key="1">
    <source>
        <dbReference type="ARBA" id="ARBA00022676"/>
    </source>
</evidence>
<dbReference type="InterPro" id="IPR051199">
    <property type="entry name" value="LPS_LOS_Heptosyltrfase"/>
</dbReference>
<dbReference type="SUPFAM" id="SSF53756">
    <property type="entry name" value="UDP-Glycosyltransferase/glycogen phosphorylase"/>
    <property type="match status" value="1"/>
</dbReference>
<evidence type="ECO:0000256" key="2">
    <source>
        <dbReference type="ARBA" id="ARBA00022679"/>
    </source>
</evidence>
<dbReference type="AlphaFoldDB" id="A0A6J4LYT4"/>
<dbReference type="PANTHER" id="PTHR30160:SF1">
    <property type="entry name" value="LIPOPOLYSACCHARIDE 1,2-N-ACETYLGLUCOSAMINETRANSFERASE-RELATED"/>
    <property type="match status" value="1"/>
</dbReference>